<keyword evidence="3" id="KW-1185">Reference proteome</keyword>
<evidence type="ECO:0000313" key="2">
    <source>
        <dbReference type="EMBL" id="KAL0858434.1"/>
    </source>
</evidence>
<dbReference type="Proteomes" id="UP001549920">
    <property type="component" value="Unassembled WGS sequence"/>
</dbReference>
<feature type="region of interest" description="Disordered" evidence="1">
    <location>
        <begin position="52"/>
        <end position="76"/>
    </location>
</feature>
<gene>
    <name evidence="2" type="ORF">ABMA27_012311</name>
</gene>
<sequence>MGIAPCITQVNSYVLLQVRKDDQNRSNVDALIHKVVSNDQYDVLAKKLGRKHFQEPRKRDSRENEELREPEEPKAQDLMKTLAETKPEISASNLRIKPKVINLRSNQPSLMYEVDSNVLIKALKDFLSSKLVAKYTDDFAKKAAVVYRSATKGDNNY</sequence>
<organism evidence="2 3">
    <name type="scientific">Loxostege sticticalis</name>
    <name type="common">Beet webworm moth</name>
    <dbReference type="NCBI Taxonomy" id="481309"/>
    <lineage>
        <taxon>Eukaryota</taxon>
        <taxon>Metazoa</taxon>
        <taxon>Ecdysozoa</taxon>
        <taxon>Arthropoda</taxon>
        <taxon>Hexapoda</taxon>
        <taxon>Insecta</taxon>
        <taxon>Pterygota</taxon>
        <taxon>Neoptera</taxon>
        <taxon>Endopterygota</taxon>
        <taxon>Lepidoptera</taxon>
        <taxon>Glossata</taxon>
        <taxon>Ditrysia</taxon>
        <taxon>Pyraloidea</taxon>
        <taxon>Crambidae</taxon>
        <taxon>Pyraustinae</taxon>
        <taxon>Loxostege</taxon>
    </lineage>
</organism>
<accession>A0ABR3H167</accession>
<evidence type="ECO:0000313" key="3">
    <source>
        <dbReference type="Proteomes" id="UP001549920"/>
    </source>
</evidence>
<proteinExistence type="predicted"/>
<dbReference type="EMBL" id="JBEUOH010000030">
    <property type="protein sequence ID" value="KAL0858434.1"/>
    <property type="molecule type" value="Genomic_DNA"/>
</dbReference>
<comment type="caution">
    <text evidence="2">The sequence shown here is derived from an EMBL/GenBank/DDBJ whole genome shotgun (WGS) entry which is preliminary data.</text>
</comment>
<evidence type="ECO:0000256" key="1">
    <source>
        <dbReference type="SAM" id="MobiDB-lite"/>
    </source>
</evidence>
<reference evidence="2 3" key="1">
    <citation type="submission" date="2024-06" db="EMBL/GenBank/DDBJ databases">
        <title>A chromosome-level genome assembly of beet webworm, Loxostege sticticalis.</title>
        <authorList>
            <person name="Zhang Y."/>
        </authorList>
    </citation>
    <scope>NUCLEOTIDE SEQUENCE [LARGE SCALE GENOMIC DNA]</scope>
    <source>
        <strain evidence="2">AQ026</strain>
        <tissue evidence="2">Whole body</tissue>
    </source>
</reference>
<name>A0ABR3H167_LOXSC</name>
<protein>
    <submittedName>
        <fullName evidence="2">Uncharacterized protein</fullName>
    </submittedName>
</protein>